<dbReference type="InterPro" id="IPR036259">
    <property type="entry name" value="MFS_trans_sf"/>
</dbReference>
<feature type="transmembrane region" description="Helical" evidence="6">
    <location>
        <begin position="56"/>
        <end position="75"/>
    </location>
</feature>
<dbReference type="RefSeq" id="WP_213413412.1">
    <property type="nucleotide sequence ID" value="NZ_BOVK01000052.1"/>
</dbReference>
<evidence type="ECO:0000259" key="7">
    <source>
        <dbReference type="PROSITE" id="PS50850"/>
    </source>
</evidence>
<feature type="transmembrane region" description="Helical" evidence="6">
    <location>
        <begin position="87"/>
        <end position="106"/>
    </location>
</feature>
<dbReference type="InterPro" id="IPR020846">
    <property type="entry name" value="MFS_dom"/>
</dbReference>
<proteinExistence type="predicted"/>
<evidence type="ECO:0000313" key="9">
    <source>
        <dbReference type="Proteomes" id="UP000677918"/>
    </source>
</evidence>
<feature type="transmembrane region" description="Helical" evidence="6">
    <location>
        <begin position="325"/>
        <end position="345"/>
    </location>
</feature>
<feature type="transmembrane region" description="Helical" evidence="6">
    <location>
        <begin position="151"/>
        <end position="172"/>
    </location>
</feature>
<dbReference type="GO" id="GO:0022857">
    <property type="term" value="F:transmembrane transporter activity"/>
    <property type="evidence" value="ECO:0007669"/>
    <property type="project" value="InterPro"/>
</dbReference>
<evidence type="ECO:0000256" key="1">
    <source>
        <dbReference type="ARBA" id="ARBA00004651"/>
    </source>
</evidence>
<dbReference type="PANTHER" id="PTHR43129:SF1">
    <property type="entry name" value="FOSMIDOMYCIN RESISTANCE PROTEIN"/>
    <property type="match status" value="1"/>
</dbReference>
<comment type="caution">
    <text evidence="8">The sequence shown here is derived from an EMBL/GenBank/DDBJ whole genome shotgun (WGS) entry which is preliminary data.</text>
</comment>
<evidence type="ECO:0000256" key="2">
    <source>
        <dbReference type="ARBA" id="ARBA00022448"/>
    </source>
</evidence>
<keyword evidence="5 6" id="KW-0472">Membrane</keyword>
<dbReference type="EMBL" id="BOVK01000052">
    <property type="protein sequence ID" value="GIQ70593.1"/>
    <property type="molecule type" value="Genomic_DNA"/>
</dbReference>
<dbReference type="AlphaFoldDB" id="A0A8J4H8H0"/>
<dbReference type="CDD" id="cd17478">
    <property type="entry name" value="MFS_FsR"/>
    <property type="match status" value="1"/>
</dbReference>
<evidence type="ECO:0000256" key="5">
    <source>
        <dbReference type="ARBA" id="ARBA00023136"/>
    </source>
</evidence>
<feature type="transmembrane region" description="Helical" evidence="6">
    <location>
        <begin position="271"/>
        <end position="289"/>
    </location>
</feature>
<accession>A0A8J4H8H0</accession>
<dbReference type="PROSITE" id="PS50850">
    <property type="entry name" value="MFS"/>
    <property type="match status" value="1"/>
</dbReference>
<evidence type="ECO:0000256" key="4">
    <source>
        <dbReference type="ARBA" id="ARBA00022989"/>
    </source>
</evidence>
<dbReference type="InterPro" id="IPR011701">
    <property type="entry name" value="MFS"/>
</dbReference>
<organism evidence="8 9">
    <name type="scientific">Xylanibacillus composti</name>
    <dbReference type="NCBI Taxonomy" id="1572762"/>
    <lineage>
        <taxon>Bacteria</taxon>
        <taxon>Bacillati</taxon>
        <taxon>Bacillota</taxon>
        <taxon>Bacilli</taxon>
        <taxon>Bacillales</taxon>
        <taxon>Paenibacillaceae</taxon>
        <taxon>Xylanibacillus</taxon>
    </lineage>
</organism>
<feature type="transmembrane region" description="Helical" evidence="6">
    <location>
        <begin position="231"/>
        <end position="251"/>
    </location>
</feature>
<dbReference type="GO" id="GO:0005886">
    <property type="term" value="C:plasma membrane"/>
    <property type="evidence" value="ECO:0007669"/>
    <property type="project" value="UniProtKB-SubCell"/>
</dbReference>
<dbReference type="Gene3D" id="1.20.1250.20">
    <property type="entry name" value="MFS general substrate transporter like domains"/>
    <property type="match status" value="2"/>
</dbReference>
<name>A0A8J4H8H0_9BACL</name>
<feature type="transmembrane region" description="Helical" evidence="6">
    <location>
        <begin position="21"/>
        <end position="36"/>
    </location>
</feature>
<comment type="subcellular location">
    <subcellularLocation>
        <location evidence="1">Cell membrane</location>
        <topology evidence="1">Multi-pass membrane protein</topology>
    </subcellularLocation>
</comment>
<keyword evidence="3 6" id="KW-0812">Transmembrane</keyword>
<sequence>MNNAKPAATQAESSSPSASRTVFPILFAISIVHLLNDTMQSTVSALFPILRDELSLTYTQIGIIALAMNLTASLLQPLIGQFADKRPMPSILPIGVCFTLIGIVGLALAPHYALILLSVTALGIGSAIFHPESSRVAYLAAGQRRGLAQSIFQVGGNLGSSLGPIMTALLFVHIGQLGVIWFVFVAITGILIQWYVAKWYKQQLAVPKPKVKARAGNNNRANRPLLSKQRVAWAMVILMTLVVSKNVYISSITSYYTFFLIDDYGVSIRNAQFYLFAFLAAAAVGTFLGGPMADRFGRRTIIWWSILGTAPFSLLLPYSNLFWSGIMAVLAGFILSSAFSIIVVYAQELLPGRIGFVSGLFFGLAFGIGGVGAAVLGGIADMTSISLVMKVSGLLPLLGVLAIWLPKDEQLRQGDAAAQA</sequence>
<dbReference type="SUPFAM" id="SSF103473">
    <property type="entry name" value="MFS general substrate transporter"/>
    <property type="match status" value="1"/>
</dbReference>
<dbReference type="PROSITE" id="PS00216">
    <property type="entry name" value="SUGAR_TRANSPORT_1"/>
    <property type="match status" value="1"/>
</dbReference>
<feature type="transmembrane region" description="Helical" evidence="6">
    <location>
        <begin position="178"/>
        <end position="197"/>
    </location>
</feature>
<dbReference type="Pfam" id="PF07690">
    <property type="entry name" value="MFS_1"/>
    <property type="match status" value="1"/>
</dbReference>
<dbReference type="Proteomes" id="UP000677918">
    <property type="component" value="Unassembled WGS sequence"/>
</dbReference>
<gene>
    <name evidence="8" type="ORF">XYCOK13_34170</name>
</gene>
<feature type="domain" description="Major facilitator superfamily (MFS) profile" evidence="7">
    <location>
        <begin position="25"/>
        <end position="411"/>
    </location>
</feature>
<evidence type="ECO:0000256" key="3">
    <source>
        <dbReference type="ARBA" id="ARBA00022692"/>
    </source>
</evidence>
<feature type="transmembrane region" description="Helical" evidence="6">
    <location>
        <begin position="385"/>
        <end position="405"/>
    </location>
</feature>
<keyword evidence="4 6" id="KW-1133">Transmembrane helix</keyword>
<feature type="transmembrane region" description="Helical" evidence="6">
    <location>
        <begin position="301"/>
        <end position="319"/>
    </location>
</feature>
<reference evidence="8" key="1">
    <citation type="submission" date="2021-04" db="EMBL/GenBank/DDBJ databases">
        <title>Draft genome sequence of Xylanibacillus composti strain K13.</title>
        <authorList>
            <person name="Uke A."/>
            <person name="Chhe C."/>
            <person name="Baramee S."/>
            <person name="Kosugi A."/>
        </authorList>
    </citation>
    <scope>NUCLEOTIDE SEQUENCE</scope>
    <source>
        <strain evidence="8">K13</strain>
    </source>
</reference>
<evidence type="ECO:0000256" key="6">
    <source>
        <dbReference type="SAM" id="Phobius"/>
    </source>
</evidence>
<feature type="transmembrane region" description="Helical" evidence="6">
    <location>
        <begin position="112"/>
        <end position="130"/>
    </location>
</feature>
<keyword evidence="9" id="KW-1185">Reference proteome</keyword>
<dbReference type="PANTHER" id="PTHR43129">
    <property type="entry name" value="FOSMIDOMYCIN RESISTANCE PROTEIN"/>
    <property type="match status" value="1"/>
</dbReference>
<evidence type="ECO:0000313" key="8">
    <source>
        <dbReference type="EMBL" id="GIQ70593.1"/>
    </source>
</evidence>
<feature type="transmembrane region" description="Helical" evidence="6">
    <location>
        <begin position="357"/>
        <end position="379"/>
    </location>
</feature>
<keyword evidence="2" id="KW-0813">Transport</keyword>
<dbReference type="InterPro" id="IPR005829">
    <property type="entry name" value="Sugar_transporter_CS"/>
</dbReference>
<protein>
    <submittedName>
        <fullName evidence="8">Fosmidomycin resistance protein</fullName>
    </submittedName>
</protein>